<sequence length="84" mass="9677">MRGLPAGNDGRLMAIVLSIMRFCVLITLEIMYLLIVFVSLLSMILFSQLYYKLYRLLTTLSKCQLILKCSHNLHLIGIHILHDL</sequence>
<dbReference type="Gramene" id="PGSC0003DMT400082987">
    <property type="protein sequence ID" value="PGSC0003DMT400082987"/>
    <property type="gene ID" value="PGSC0003DMG400032998"/>
</dbReference>
<dbReference type="HOGENOM" id="CLU_2531845_0_0_1"/>
<keyword evidence="1" id="KW-1133">Transmembrane helix</keyword>
<reference evidence="2" key="2">
    <citation type="submission" date="2015-06" db="UniProtKB">
        <authorList>
            <consortium name="EnsemblPlants"/>
        </authorList>
    </citation>
    <scope>IDENTIFICATION</scope>
    <source>
        <strain evidence="2">DM1-3 516 R44</strain>
    </source>
</reference>
<keyword evidence="1" id="KW-0812">Transmembrane</keyword>
<name>M1D6B7_SOLTU</name>
<reference evidence="3" key="1">
    <citation type="journal article" date="2011" name="Nature">
        <title>Genome sequence and analysis of the tuber crop potato.</title>
        <authorList>
            <consortium name="The Potato Genome Sequencing Consortium"/>
        </authorList>
    </citation>
    <scope>NUCLEOTIDE SEQUENCE [LARGE SCALE GENOMIC DNA]</scope>
    <source>
        <strain evidence="3">cv. DM1-3 516 R44</strain>
    </source>
</reference>
<dbReference type="EnsemblPlants" id="PGSC0003DMT400082987">
    <property type="protein sequence ID" value="PGSC0003DMT400082987"/>
    <property type="gene ID" value="PGSC0003DMG400032998"/>
</dbReference>
<keyword evidence="3" id="KW-1185">Reference proteome</keyword>
<accession>M1D6B7</accession>
<dbReference type="PaxDb" id="4113-PGSC0003DMT400082987"/>
<dbReference type="Proteomes" id="UP000011115">
    <property type="component" value="Unassembled WGS sequence"/>
</dbReference>
<evidence type="ECO:0000256" key="1">
    <source>
        <dbReference type="SAM" id="Phobius"/>
    </source>
</evidence>
<feature type="transmembrane region" description="Helical" evidence="1">
    <location>
        <begin position="12"/>
        <end position="45"/>
    </location>
</feature>
<evidence type="ECO:0000313" key="2">
    <source>
        <dbReference type="EnsemblPlants" id="PGSC0003DMT400082987"/>
    </source>
</evidence>
<keyword evidence="1" id="KW-0472">Membrane</keyword>
<dbReference type="InParanoid" id="M1D6B7"/>
<proteinExistence type="predicted"/>
<evidence type="ECO:0000313" key="3">
    <source>
        <dbReference type="Proteomes" id="UP000011115"/>
    </source>
</evidence>
<dbReference type="AlphaFoldDB" id="M1D6B7"/>
<protein>
    <submittedName>
        <fullName evidence="2">Uncharacterized protein</fullName>
    </submittedName>
</protein>
<organism evidence="2 3">
    <name type="scientific">Solanum tuberosum</name>
    <name type="common">Potato</name>
    <dbReference type="NCBI Taxonomy" id="4113"/>
    <lineage>
        <taxon>Eukaryota</taxon>
        <taxon>Viridiplantae</taxon>
        <taxon>Streptophyta</taxon>
        <taxon>Embryophyta</taxon>
        <taxon>Tracheophyta</taxon>
        <taxon>Spermatophyta</taxon>
        <taxon>Magnoliopsida</taxon>
        <taxon>eudicotyledons</taxon>
        <taxon>Gunneridae</taxon>
        <taxon>Pentapetalae</taxon>
        <taxon>asterids</taxon>
        <taxon>lamiids</taxon>
        <taxon>Solanales</taxon>
        <taxon>Solanaceae</taxon>
        <taxon>Solanoideae</taxon>
        <taxon>Solaneae</taxon>
        <taxon>Solanum</taxon>
    </lineage>
</organism>